<gene>
    <name evidence="11" type="primary">aroK</name>
    <name evidence="12" type="ORF">SAMN02745887_02352</name>
</gene>
<dbReference type="PANTHER" id="PTHR21087:SF16">
    <property type="entry name" value="SHIKIMATE KINASE 1, CHLOROPLASTIC"/>
    <property type="match status" value="1"/>
</dbReference>
<protein>
    <recommendedName>
        <fullName evidence="3 11">Shikimate kinase</fullName>
        <shortName evidence="11">SK</shortName>
        <ecNumber evidence="3 11">2.7.1.71</ecNumber>
    </recommendedName>
</protein>
<feature type="binding site" evidence="11">
    <location>
        <position position="63"/>
    </location>
    <ligand>
        <name>substrate</name>
    </ligand>
</feature>
<comment type="catalytic activity">
    <reaction evidence="10 11">
        <text>shikimate + ATP = 3-phosphoshikimate + ADP + H(+)</text>
        <dbReference type="Rhea" id="RHEA:13121"/>
        <dbReference type="ChEBI" id="CHEBI:15378"/>
        <dbReference type="ChEBI" id="CHEBI:30616"/>
        <dbReference type="ChEBI" id="CHEBI:36208"/>
        <dbReference type="ChEBI" id="CHEBI:145989"/>
        <dbReference type="ChEBI" id="CHEBI:456216"/>
        <dbReference type="EC" id="2.7.1.71"/>
    </reaction>
</comment>
<evidence type="ECO:0000256" key="1">
    <source>
        <dbReference type="ARBA" id="ARBA00004842"/>
    </source>
</evidence>
<evidence type="ECO:0000256" key="2">
    <source>
        <dbReference type="ARBA" id="ARBA00006997"/>
    </source>
</evidence>
<dbReference type="PRINTS" id="PR01100">
    <property type="entry name" value="SHIKIMTKNASE"/>
</dbReference>
<comment type="subcellular location">
    <subcellularLocation>
        <location evidence="11">Cytoplasm</location>
    </subcellularLocation>
</comment>
<keyword evidence="8 11" id="KW-0067">ATP-binding</keyword>
<dbReference type="GO" id="GO:0005524">
    <property type="term" value="F:ATP binding"/>
    <property type="evidence" value="ECO:0007669"/>
    <property type="project" value="UniProtKB-UniRule"/>
</dbReference>
<name>A0A1K2HKJ6_9NEIS</name>
<evidence type="ECO:0000256" key="5">
    <source>
        <dbReference type="ARBA" id="ARBA00022679"/>
    </source>
</evidence>
<evidence type="ECO:0000256" key="3">
    <source>
        <dbReference type="ARBA" id="ARBA00012154"/>
    </source>
</evidence>
<evidence type="ECO:0000313" key="12">
    <source>
        <dbReference type="EMBL" id="SFZ77348.1"/>
    </source>
</evidence>
<dbReference type="Proteomes" id="UP000186513">
    <property type="component" value="Unassembled WGS sequence"/>
</dbReference>
<keyword evidence="7 11" id="KW-0418">Kinase</keyword>
<feature type="binding site" evidence="11">
    <location>
        <position position="39"/>
    </location>
    <ligand>
        <name>substrate</name>
    </ligand>
</feature>
<feature type="binding site" evidence="11">
    <location>
        <position position="21"/>
    </location>
    <ligand>
        <name>Mg(2+)</name>
        <dbReference type="ChEBI" id="CHEBI:18420"/>
    </ligand>
</feature>
<dbReference type="AlphaFoldDB" id="A0A1K2HKJ6"/>
<comment type="subunit">
    <text evidence="11">Monomer.</text>
</comment>
<keyword evidence="11" id="KW-0460">Magnesium</keyword>
<dbReference type="OrthoDB" id="9800332at2"/>
<feature type="binding site" evidence="11">
    <location>
        <position position="85"/>
    </location>
    <ligand>
        <name>substrate</name>
    </ligand>
</feature>
<dbReference type="InterPro" id="IPR000623">
    <property type="entry name" value="Shikimate_kinase/TSH1"/>
</dbReference>
<evidence type="ECO:0000256" key="6">
    <source>
        <dbReference type="ARBA" id="ARBA00022741"/>
    </source>
</evidence>
<comment type="cofactor">
    <cofactor evidence="11">
        <name>Mg(2+)</name>
        <dbReference type="ChEBI" id="CHEBI:18420"/>
    </cofactor>
    <text evidence="11">Binds 1 Mg(2+) ion per subunit.</text>
</comment>
<dbReference type="GO" id="GO:0000287">
    <property type="term" value="F:magnesium ion binding"/>
    <property type="evidence" value="ECO:0007669"/>
    <property type="project" value="UniProtKB-UniRule"/>
</dbReference>
<keyword evidence="11" id="KW-0963">Cytoplasm</keyword>
<dbReference type="GO" id="GO:0008652">
    <property type="term" value="P:amino acid biosynthetic process"/>
    <property type="evidence" value="ECO:0007669"/>
    <property type="project" value="UniProtKB-KW"/>
</dbReference>
<dbReference type="EC" id="2.7.1.71" evidence="3 11"/>
<dbReference type="InterPro" id="IPR023000">
    <property type="entry name" value="Shikimate_kinase_CS"/>
</dbReference>
<feature type="binding site" evidence="11">
    <location>
        <position position="123"/>
    </location>
    <ligand>
        <name>ATP</name>
        <dbReference type="ChEBI" id="CHEBI:30616"/>
    </ligand>
</feature>
<dbReference type="InterPro" id="IPR027417">
    <property type="entry name" value="P-loop_NTPase"/>
</dbReference>
<accession>A0A1K2HKJ6</accession>
<evidence type="ECO:0000256" key="9">
    <source>
        <dbReference type="ARBA" id="ARBA00023141"/>
    </source>
</evidence>
<dbReference type="RefSeq" id="WP_072428853.1">
    <property type="nucleotide sequence ID" value="NZ_FPKR01000008.1"/>
</dbReference>
<evidence type="ECO:0000256" key="4">
    <source>
        <dbReference type="ARBA" id="ARBA00022605"/>
    </source>
</evidence>
<evidence type="ECO:0000256" key="11">
    <source>
        <dbReference type="HAMAP-Rule" id="MF_00109"/>
    </source>
</evidence>
<proteinExistence type="inferred from homology"/>
<keyword evidence="13" id="KW-1185">Reference proteome</keyword>
<dbReference type="Pfam" id="PF01202">
    <property type="entry name" value="SKI"/>
    <property type="match status" value="1"/>
</dbReference>
<dbReference type="EMBL" id="FPKR01000008">
    <property type="protein sequence ID" value="SFZ77348.1"/>
    <property type="molecule type" value="Genomic_DNA"/>
</dbReference>
<organism evidence="12 13">
    <name type="scientific">Chitinimonas taiwanensis DSM 18899</name>
    <dbReference type="NCBI Taxonomy" id="1121279"/>
    <lineage>
        <taxon>Bacteria</taxon>
        <taxon>Pseudomonadati</taxon>
        <taxon>Pseudomonadota</taxon>
        <taxon>Betaproteobacteria</taxon>
        <taxon>Neisseriales</taxon>
        <taxon>Chitinibacteraceae</taxon>
        <taxon>Chitinimonas</taxon>
    </lineage>
</organism>
<keyword evidence="5 11" id="KW-0808">Transferase</keyword>
<dbReference type="STRING" id="1121279.SAMN02745887_02352"/>
<keyword evidence="6 11" id="KW-0547">Nucleotide-binding</keyword>
<comment type="function">
    <text evidence="11">Catalyzes the specific phosphorylation of the 3-hydroxyl group of shikimic acid using ATP as a cosubstrate.</text>
</comment>
<dbReference type="PROSITE" id="PS01128">
    <property type="entry name" value="SHIKIMATE_KINASE"/>
    <property type="match status" value="1"/>
</dbReference>
<dbReference type="GO" id="GO:0009073">
    <property type="term" value="P:aromatic amino acid family biosynthetic process"/>
    <property type="evidence" value="ECO:0007669"/>
    <property type="project" value="UniProtKB-KW"/>
</dbReference>
<evidence type="ECO:0000256" key="7">
    <source>
        <dbReference type="ARBA" id="ARBA00022777"/>
    </source>
</evidence>
<dbReference type="InterPro" id="IPR031322">
    <property type="entry name" value="Shikimate/glucono_kinase"/>
</dbReference>
<feature type="binding site" evidence="11">
    <location>
        <position position="159"/>
    </location>
    <ligand>
        <name>ATP</name>
        <dbReference type="ChEBI" id="CHEBI:30616"/>
    </ligand>
</feature>
<keyword evidence="4 11" id="KW-0028">Amino-acid biosynthesis</keyword>
<feature type="binding site" evidence="11">
    <location>
        <position position="142"/>
    </location>
    <ligand>
        <name>substrate</name>
    </ligand>
</feature>
<dbReference type="UniPathway" id="UPA00053">
    <property type="reaction ID" value="UER00088"/>
</dbReference>
<evidence type="ECO:0000256" key="10">
    <source>
        <dbReference type="ARBA" id="ARBA00048567"/>
    </source>
</evidence>
<keyword evidence="9 11" id="KW-0057">Aromatic amino acid biosynthesis</keyword>
<evidence type="ECO:0000256" key="8">
    <source>
        <dbReference type="ARBA" id="ARBA00022840"/>
    </source>
</evidence>
<comment type="similarity">
    <text evidence="2 11">Belongs to the shikimate kinase family.</text>
</comment>
<dbReference type="GO" id="GO:0009423">
    <property type="term" value="P:chorismate biosynthetic process"/>
    <property type="evidence" value="ECO:0007669"/>
    <property type="project" value="UniProtKB-UniRule"/>
</dbReference>
<dbReference type="SUPFAM" id="SSF52540">
    <property type="entry name" value="P-loop containing nucleoside triphosphate hydrolases"/>
    <property type="match status" value="1"/>
</dbReference>
<evidence type="ECO:0000313" key="13">
    <source>
        <dbReference type="Proteomes" id="UP000186513"/>
    </source>
</evidence>
<dbReference type="PANTHER" id="PTHR21087">
    <property type="entry name" value="SHIKIMATE KINASE"/>
    <property type="match status" value="1"/>
</dbReference>
<comment type="pathway">
    <text evidence="1 11">Metabolic intermediate biosynthesis; chorismate biosynthesis; chorismate from D-erythrose 4-phosphate and phosphoenolpyruvate: step 5/7.</text>
</comment>
<dbReference type="GO" id="GO:0004765">
    <property type="term" value="F:shikimate kinase activity"/>
    <property type="evidence" value="ECO:0007669"/>
    <property type="project" value="UniProtKB-UniRule"/>
</dbReference>
<dbReference type="CDD" id="cd00464">
    <property type="entry name" value="SK"/>
    <property type="match status" value="1"/>
</dbReference>
<dbReference type="Gene3D" id="3.40.50.300">
    <property type="entry name" value="P-loop containing nucleotide triphosphate hydrolases"/>
    <property type="match status" value="1"/>
</dbReference>
<reference evidence="12 13" key="1">
    <citation type="submission" date="2016-11" db="EMBL/GenBank/DDBJ databases">
        <authorList>
            <person name="Jaros S."/>
            <person name="Januszkiewicz K."/>
            <person name="Wedrychowicz H."/>
        </authorList>
    </citation>
    <scope>NUCLEOTIDE SEQUENCE [LARGE SCALE GENOMIC DNA]</scope>
    <source>
        <strain evidence="12 13">DSM 18899</strain>
    </source>
</reference>
<feature type="binding site" evidence="11">
    <location>
        <begin position="17"/>
        <end position="22"/>
    </location>
    <ligand>
        <name>ATP</name>
        <dbReference type="ChEBI" id="CHEBI:30616"/>
    </ligand>
</feature>
<dbReference type="GO" id="GO:0005829">
    <property type="term" value="C:cytosol"/>
    <property type="evidence" value="ECO:0007669"/>
    <property type="project" value="TreeGrafter"/>
</dbReference>
<keyword evidence="11" id="KW-0479">Metal-binding</keyword>
<sequence length="181" mass="20305">MPGMNLPGNFFLVGLMGAGKTTIGRALARLTNKVFYDSDHEIEARTGVRIPIIFELEGEAGFRQREVETIRELTALQDVVLATGGGAVLNPDNRHRLASEGYVIYLRASPEDLYQRTRLDKNRPLLQTADPKGRLQALYAERDPLYREVANLVVDTSRQSVNQLALHIVHELQKKHANRSC</sequence>
<dbReference type="HAMAP" id="MF_00109">
    <property type="entry name" value="Shikimate_kinase"/>
    <property type="match status" value="1"/>
</dbReference>